<organism evidence="2 3">
    <name type="scientific">Streptomyces tremellae</name>
    <dbReference type="NCBI Taxonomy" id="1124239"/>
    <lineage>
        <taxon>Bacteria</taxon>
        <taxon>Bacillati</taxon>
        <taxon>Actinomycetota</taxon>
        <taxon>Actinomycetes</taxon>
        <taxon>Kitasatosporales</taxon>
        <taxon>Streptomycetaceae</taxon>
        <taxon>Streptomyces</taxon>
    </lineage>
</organism>
<protein>
    <submittedName>
        <fullName evidence="2">Uncharacterized protein</fullName>
    </submittedName>
</protein>
<comment type="caution">
    <text evidence="2">The sequence shown here is derived from an EMBL/GenBank/DDBJ whole genome shotgun (WGS) entry which is preliminary data.</text>
</comment>
<name>A0ABP7F947_9ACTN</name>
<feature type="region of interest" description="Disordered" evidence="1">
    <location>
        <begin position="16"/>
        <end position="60"/>
    </location>
</feature>
<evidence type="ECO:0000313" key="3">
    <source>
        <dbReference type="Proteomes" id="UP001499884"/>
    </source>
</evidence>
<proteinExistence type="predicted"/>
<evidence type="ECO:0000313" key="2">
    <source>
        <dbReference type="EMBL" id="GAA3732755.1"/>
    </source>
</evidence>
<accession>A0ABP7F947</accession>
<gene>
    <name evidence="2" type="ORF">GCM10023082_32750</name>
</gene>
<dbReference type="EMBL" id="BAABEP010000020">
    <property type="protein sequence ID" value="GAA3732755.1"/>
    <property type="molecule type" value="Genomic_DNA"/>
</dbReference>
<reference evidence="3" key="1">
    <citation type="journal article" date="2019" name="Int. J. Syst. Evol. Microbiol.">
        <title>The Global Catalogue of Microorganisms (GCM) 10K type strain sequencing project: providing services to taxonomists for standard genome sequencing and annotation.</title>
        <authorList>
            <consortium name="The Broad Institute Genomics Platform"/>
            <consortium name="The Broad Institute Genome Sequencing Center for Infectious Disease"/>
            <person name="Wu L."/>
            <person name="Ma J."/>
        </authorList>
    </citation>
    <scope>NUCLEOTIDE SEQUENCE [LARGE SCALE GENOMIC DNA]</scope>
    <source>
        <strain evidence="3">JCM 30846</strain>
    </source>
</reference>
<evidence type="ECO:0000256" key="1">
    <source>
        <dbReference type="SAM" id="MobiDB-lite"/>
    </source>
</evidence>
<feature type="compositionally biased region" description="Basic and acidic residues" evidence="1">
    <location>
        <begin position="40"/>
        <end position="60"/>
    </location>
</feature>
<keyword evidence="3" id="KW-1185">Reference proteome</keyword>
<dbReference type="Proteomes" id="UP001499884">
    <property type="component" value="Unassembled WGS sequence"/>
</dbReference>
<sequence length="60" mass="6674">MAVVHAVLVEEAGVAAVPGTGGQVRAQPCHGRLRHRRRREREGRTGPPQDRVEEDPGRRR</sequence>